<evidence type="ECO:0000313" key="2">
    <source>
        <dbReference type="EMBL" id="MEK8025556.1"/>
    </source>
</evidence>
<dbReference type="EMBL" id="JBBUTF010000005">
    <property type="protein sequence ID" value="MEK8025556.1"/>
    <property type="molecule type" value="Genomic_DNA"/>
</dbReference>
<sequence>MNASEVLDRYWDGCLPVDVVGIAQRMGLAVESVDVLDNGASGEIEQAADGSFVIRFVRAEPEVRQRFTVAHEIGHFALGHLRGSQRMFRDSVADFSTGARGLERQANAFAAALLMPARIVEYVLAHKDIASDAALARHFAVSGVALKYRLRDLGLTSI</sequence>
<dbReference type="PANTHER" id="PTHR43236:SF2">
    <property type="entry name" value="BLL0069 PROTEIN"/>
    <property type="match status" value="1"/>
</dbReference>
<proteinExistence type="predicted"/>
<dbReference type="Proteomes" id="UP001368500">
    <property type="component" value="Unassembled WGS sequence"/>
</dbReference>
<evidence type="ECO:0000313" key="3">
    <source>
        <dbReference type="Proteomes" id="UP001368500"/>
    </source>
</evidence>
<evidence type="ECO:0000259" key="1">
    <source>
        <dbReference type="Pfam" id="PF06114"/>
    </source>
</evidence>
<gene>
    <name evidence="2" type="ORF">AACH11_06240</name>
</gene>
<feature type="domain" description="IrrE N-terminal-like" evidence="1">
    <location>
        <begin position="58"/>
        <end position="150"/>
    </location>
</feature>
<protein>
    <submittedName>
        <fullName evidence="2">ImmA/IrrE family metallo-endopeptidase</fullName>
    </submittedName>
</protein>
<dbReference type="RefSeq" id="WP_341373340.1">
    <property type="nucleotide sequence ID" value="NZ_JBBUTF010000005.1"/>
</dbReference>
<dbReference type="Pfam" id="PF06114">
    <property type="entry name" value="Peptidase_M78"/>
    <property type="match status" value="1"/>
</dbReference>
<reference evidence="2 3" key="1">
    <citation type="submission" date="2024-04" db="EMBL/GenBank/DDBJ databases">
        <title>Novel species of the genus Ideonella isolated from streams.</title>
        <authorList>
            <person name="Lu H."/>
        </authorList>
    </citation>
    <scope>NUCLEOTIDE SEQUENCE [LARGE SCALE GENOMIC DNA]</scope>
    <source>
        <strain evidence="2 3">BYS139W</strain>
    </source>
</reference>
<organism evidence="2 3">
    <name type="scientific">Pseudaquabacterium rugosum</name>
    <dbReference type="NCBI Taxonomy" id="2984194"/>
    <lineage>
        <taxon>Bacteria</taxon>
        <taxon>Pseudomonadati</taxon>
        <taxon>Pseudomonadota</taxon>
        <taxon>Betaproteobacteria</taxon>
        <taxon>Burkholderiales</taxon>
        <taxon>Sphaerotilaceae</taxon>
        <taxon>Pseudaquabacterium</taxon>
    </lineage>
</organism>
<dbReference type="InterPro" id="IPR010359">
    <property type="entry name" value="IrrE_HExxH"/>
</dbReference>
<accession>A0ABU9B6Q3</accession>
<keyword evidence="3" id="KW-1185">Reference proteome</keyword>
<dbReference type="InterPro" id="IPR052345">
    <property type="entry name" value="Rad_response_metalloprotease"/>
</dbReference>
<dbReference type="Gene3D" id="1.10.10.2910">
    <property type="match status" value="1"/>
</dbReference>
<name>A0ABU9B6Q3_9BURK</name>
<comment type="caution">
    <text evidence="2">The sequence shown here is derived from an EMBL/GenBank/DDBJ whole genome shotgun (WGS) entry which is preliminary data.</text>
</comment>
<dbReference type="PANTHER" id="PTHR43236">
    <property type="entry name" value="ANTITOXIN HIGA1"/>
    <property type="match status" value="1"/>
</dbReference>